<evidence type="ECO:0000313" key="2">
    <source>
        <dbReference type="Proteomes" id="UP000364291"/>
    </source>
</evidence>
<dbReference type="AlphaFoldDB" id="A0A5E5P3H7"/>
<evidence type="ECO:0000313" key="1">
    <source>
        <dbReference type="EMBL" id="VVG70835.1"/>
    </source>
</evidence>
<gene>
    <name evidence="1" type="ORF">PAP18089_01801</name>
</gene>
<dbReference type="EMBL" id="CABPSX010000003">
    <property type="protein sequence ID" value="VVG70835.1"/>
    <property type="molecule type" value="Genomic_DNA"/>
</dbReference>
<organism evidence="1 2">
    <name type="scientific">Pandoraea apista</name>
    <dbReference type="NCBI Taxonomy" id="93218"/>
    <lineage>
        <taxon>Bacteria</taxon>
        <taxon>Pseudomonadati</taxon>
        <taxon>Pseudomonadota</taxon>
        <taxon>Betaproteobacteria</taxon>
        <taxon>Burkholderiales</taxon>
        <taxon>Burkholderiaceae</taxon>
        <taxon>Pandoraea</taxon>
    </lineage>
</organism>
<accession>A0A5E5P3H7</accession>
<protein>
    <submittedName>
        <fullName evidence="1">Uncharacterized protein</fullName>
    </submittedName>
</protein>
<sequence>MQKALPIGKAFLFSAAASHNKTPSPAPGISHLRVPPSQHRLRRANENGAPSPAPRHLTFRTVRRYFRDVRYVRYVRYVHSSAHGSTGLLTYSLAGALIATGGFADASSSLLFTLSIQRRRIGASRNFAATAAVMLITAAAMNTRSQ</sequence>
<dbReference type="Proteomes" id="UP000364291">
    <property type="component" value="Unassembled WGS sequence"/>
</dbReference>
<name>A0A5E5P3H7_9BURK</name>
<reference evidence="1 2" key="1">
    <citation type="submission" date="2019-08" db="EMBL/GenBank/DDBJ databases">
        <authorList>
            <person name="Peeters C."/>
        </authorList>
    </citation>
    <scope>NUCLEOTIDE SEQUENCE [LARGE SCALE GENOMIC DNA]</scope>
    <source>
        <strain evidence="1 2">LMG 18089</strain>
    </source>
</reference>
<proteinExistence type="predicted"/>